<dbReference type="Gene3D" id="3.40.1410.10">
    <property type="entry name" value="Chorismate lyase-like"/>
    <property type="match status" value="1"/>
</dbReference>
<comment type="caution">
    <text evidence="2">The sequence shown here is derived from an EMBL/GenBank/DDBJ whole genome shotgun (WGS) entry which is preliminary data.</text>
</comment>
<keyword evidence="3" id="KW-1185">Reference proteome</keyword>
<organism evidence="2 3">
    <name type="scientific">Actinomycetospora flava</name>
    <dbReference type="NCBI Taxonomy" id="3129232"/>
    <lineage>
        <taxon>Bacteria</taxon>
        <taxon>Bacillati</taxon>
        <taxon>Actinomycetota</taxon>
        <taxon>Actinomycetes</taxon>
        <taxon>Pseudonocardiales</taxon>
        <taxon>Pseudonocardiaceae</taxon>
        <taxon>Actinomycetospora</taxon>
    </lineage>
</organism>
<feature type="compositionally biased region" description="Basic residues" evidence="1">
    <location>
        <begin position="202"/>
        <end position="220"/>
    </location>
</feature>
<dbReference type="RefSeq" id="WP_337705647.1">
    <property type="nucleotide sequence ID" value="NZ_JBBEGM010000011.1"/>
</dbReference>
<feature type="region of interest" description="Disordered" evidence="1">
    <location>
        <begin position="197"/>
        <end position="220"/>
    </location>
</feature>
<evidence type="ECO:0008006" key="4">
    <source>
        <dbReference type="Google" id="ProtNLM"/>
    </source>
</evidence>
<dbReference type="SUPFAM" id="SSF64288">
    <property type="entry name" value="Chorismate lyase-like"/>
    <property type="match status" value="1"/>
</dbReference>
<name>A0ABU8MBL8_9PSEU</name>
<protein>
    <recommendedName>
        <fullName evidence="4">Chorismate lyase</fullName>
    </recommendedName>
</protein>
<proteinExistence type="predicted"/>
<sequence length="220" mass="22957">MSGVPGLGAVEQLVLRGDGLTTTSLEILTGATVTTAVRAHWRLPLRAEWGAQADGASYAGEPADDSRRWAWFAGDVLDAGAGDELLVRELDLVGGGTVLAAATLVAVLGVLPAPLAHRLGTTDEPIGRLLAAHGVAVRRELLRWGLRPAGELAGRLAVAPESEVPARTYRMRAVASGRPLAAITEWFSPAALGGAARAPVRAPRRAHRPGSRSRARSAPR</sequence>
<dbReference type="EMBL" id="JBBEGM010000011">
    <property type="protein sequence ID" value="MEJ2864283.1"/>
    <property type="molecule type" value="Genomic_DNA"/>
</dbReference>
<evidence type="ECO:0000256" key="1">
    <source>
        <dbReference type="SAM" id="MobiDB-lite"/>
    </source>
</evidence>
<gene>
    <name evidence="2" type="ORF">WCD58_24210</name>
</gene>
<reference evidence="2 3" key="1">
    <citation type="submission" date="2024-03" db="EMBL/GenBank/DDBJ databases">
        <title>Actinomycetospora sp. OC33-EN07, a novel actinomycete isolated from wild orchid (Aerides multiflora).</title>
        <authorList>
            <person name="Suriyachadkun C."/>
        </authorList>
    </citation>
    <scope>NUCLEOTIDE SEQUENCE [LARGE SCALE GENOMIC DNA]</scope>
    <source>
        <strain evidence="2 3">OC33-EN07</strain>
    </source>
</reference>
<dbReference type="InterPro" id="IPR028978">
    <property type="entry name" value="Chorismate_lyase_/UTRA_dom_sf"/>
</dbReference>
<accession>A0ABU8MBL8</accession>
<evidence type="ECO:0000313" key="2">
    <source>
        <dbReference type="EMBL" id="MEJ2864283.1"/>
    </source>
</evidence>
<evidence type="ECO:0000313" key="3">
    <source>
        <dbReference type="Proteomes" id="UP001369736"/>
    </source>
</evidence>
<dbReference type="Proteomes" id="UP001369736">
    <property type="component" value="Unassembled WGS sequence"/>
</dbReference>